<sequence>MLKKSLMFNKKKIKAILMDSGKVLNKPVTGSWFITPNFFDYVDKKQFNLLSDSQIRKALSKAGKYISNQNLIISEEDEYKHFLEYYDIFSKSLPQLKLKDKDVQAITKDLVYNYNKYVFFEDAVNLVPKLSKKYKLAVVSDAWPSLEKVFINANLRDYFSSFVISSIKGVTKPNELMYKTALQELDVSPEEAIFIDDIIRNCDGAIDLGINSFVLCRDWRVYLYTKFTHRNYNVIKSLYDIDKLLK</sequence>
<keyword evidence="2" id="KW-1185">Reference proteome</keyword>
<organism evidence="1 2">
    <name type="scientific">Candidatus Clostridium eludens</name>
    <dbReference type="NCBI Taxonomy" id="3381663"/>
    <lineage>
        <taxon>Bacteria</taxon>
        <taxon>Bacillati</taxon>
        <taxon>Bacillota</taxon>
        <taxon>Clostridia</taxon>
        <taxon>Eubacteriales</taxon>
        <taxon>Clostridiaceae</taxon>
        <taxon>Clostridium</taxon>
    </lineage>
</organism>
<name>A0ABW8STU5_9CLOT</name>
<dbReference type="InterPro" id="IPR036412">
    <property type="entry name" value="HAD-like_sf"/>
</dbReference>
<dbReference type="EMBL" id="JBJHZX010000065">
    <property type="protein sequence ID" value="MFL0198519.1"/>
    <property type="molecule type" value="Genomic_DNA"/>
</dbReference>
<dbReference type="InterPro" id="IPR023214">
    <property type="entry name" value="HAD_sf"/>
</dbReference>
<evidence type="ECO:0000313" key="1">
    <source>
        <dbReference type="EMBL" id="MFL0198519.1"/>
    </source>
</evidence>
<reference evidence="1 2" key="1">
    <citation type="submission" date="2024-11" db="EMBL/GenBank/DDBJ databases">
        <authorList>
            <person name="Heng Y.C."/>
            <person name="Lim A.C.H."/>
            <person name="Lee J.K.Y."/>
            <person name="Kittelmann S."/>
        </authorList>
    </citation>
    <scope>NUCLEOTIDE SEQUENCE [LARGE SCALE GENOMIC DNA]</scope>
    <source>
        <strain evidence="1 2">WILCCON 0269</strain>
    </source>
</reference>
<comment type="caution">
    <text evidence="1">The sequence shown here is derived from an EMBL/GenBank/DDBJ whole genome shotgun (WGS) entry which is preliminary data.</text>
</comment>
<dbReference type="GO" id="GO:0016787">
    <property type="term" value="F:hydrolase activity"/>
    <property type="evidence" value="ECO:0007669"/>
    <property type="project" value="UniProtKB-KW"/>
</dbReference>
<dbReference type="InterPro" id="IPR052898">
    <property type="entry name" value="ACAD10-like"/>
</dbReference>
<dbReference type="Gene3D" id="3.40.50.1000">
    <property type="entry name" value="HAD superfamily/HAD-like"/>
    <property type="match status" value="1"/>
</dbReference>
<dbReference type="Pfam" id="PF00702">
    <property type="entry name" value="Hydrolase"/>
    <property type="match status" value="1"/>
</dbReference>
<protein>
    <submittedName>
        <fullName evidence="1">HAD-IA family hydrolase</fullName>
    </submittedName>
</protein>
<accession>A0ABW8STU5</accession>
<gene>
    <name evidence="1" type="ORF">ACJDU8_23605</name>
</gene>
<dbReference type="SUPFAM" id="SSF56784">
    <property type="entry name" value="HAD-like"/>
    <property type="match status" value="1"/>
</dbReference>
<dbReference type="NCBIfam" id="TIGR01549">
    <property type="entry name" value="HAD-SF-IA-v1"/>
    <property type="match status" value="1"/>
</dbReference>
<evidence type="ECO:0000313" key="2">
    <source>
        <dbReference type="Proteomes" id="UP001623660"/>
    </source>
</evidence>
<dbReference type="NCBIfam" id="TIGR01509">
    <property type="entry name" value="HAD-SF-IA-v3"/>
    <property type="match status" value="1"/>
</dbReference>
<dbReference type="Proteomes" id="UP001623660">
    <property type="component" value="Unassembled WGS sequence"/>
</dbReference>
<keyword evidence="1" id="KW-0378">Hydrolase</keyword>
<dbReference type="PANTHER" id="PTHR47829:SF1">
    <property type="entry name" value="HAD FAMILY PHOSPHATASE"/>
    <property type="match status" value="1"/>
</dbReference>
<dbReference type="RefSeq" id="WP_406794630.1">
    <property type="nucleotide sequence ID" value="NZ_JBJHZX010000065.1"/>
</dbReference>
<dbReference type="PANTHER" id="PTHR47829">
    <property type="entry name" value="HYDROLASE, PUTATIVE (AFU_ORTHOLOGUE AFUA_1G12880)-RELATED"/>
    <property type="match status" value="1"/>
</dbReference>
<proteinExistence type="predicted"/>
<dbReference type="InterPro" id="IPR006439">
    <property type="entry name" value="HAD-SF_hydro_IA"/>
</dbReference>